<dbReference type="EC" id="3.1.5.-" evidence="1"/>
<keyword evidence="2" id="KW-1185">Reference proteome</keyword>
<dbReference type="SUPFAM" id="SSF109604">
    <property type="entry name" value="HD-domain/PDEase-like"/>
    <property type="match status" value="1"/>
</dbReference>
<dbReference type="GO" id="GO:0006203">
    <property type="term" value="P:dGTP catabolic process"/>
    <property type="evidence" value="ECO:0007669"/>
    <property type="project" value="TreeGrafter"/>
</dbReference>
<dbReference type="Gene3D" id="1.10.3210.10">
    <property type="entry name" value="Hypothetical protein af1432"/>
    <property type="match status" value="1"/>
</dbReference>
<dbReference type="GO" id="GO:0005634">
    <property type="term" value="C:nucleus"/>
    <property type="evidence" value="ECO:0007669"/>
    <property type="project" value="TreeGrafter"/>
</dbReference>
<evidence type="ECO:0000313" key="1">
    <source>
        <dbReference type="EMBL" id="CAC5377404.1"/>
    </source>
</evidence>
<dbReference type="AlphaFoldDB" id="A0A6J8B2N1"/>
<organism evidence="1 2">
    <name type="scientific">Mytilus coruscus</name>
    <name type="common">Sea mussel</name>
    <dbReference type="NCBI Taxonomy" id="42192"/>
    <lineage>
        <taxon>Eukaryota</taxon>
        <taxon>Metazoa</taxon>
        <taxon>Spiralia</taxon>
        <taxon>Lophotrochozoa</taxon>
        <taxon>Mollusca</taxon>
        <taxon>Bivalvia</taxon>
        <taxon>Autobranchia</taxon>
        <taxon>Pteriomorphia</taxon>
        <taxon>Mytilida</taxon>
        <taxon>Mytiloidea</taxon>
        <taxon>Mytilidae</taxon>
        <taxon>Mytilinae</taxon>
        <taxon>Mytilus</taxon>
    </lineage>
</organism>
<dbReference type="PANTHER" id="PTHR11373">
    <property type="entry name" value="DEOXYNUCLEOSIDE TRIPHOSPHATE TRIPHOSPHOHYDROLASE"/>
    <property type="match status" value="1"/>
</dbReference>
<dbReference type="Proteomes" id="UP000507470">
    <property type="component" value="Unassembled WGS sequence"/>
</dbReference>
<accession>A0A6J8B2N1</accession>
<dbReference type="Gene3D" id="3.30.70.2760">
    <property type="match status" value="1"/>
</dbReference>
<dbReference type="EMBL" id="CACVKT020002364">
    <property type="protein sequence ID" value="CAC5377404.1"/>
    <property type="molecule type" value="Genomic_DNA"/>
</dbReference>
<keyword evidence="1" id="KW-0378">Hydrolase</keyword>
<protein>
    <submittedName>
        <fullName evidence="1">SAMHD1</fullName>
        <ecNumber evidence="1">3.1.5.-</ecNumber>
    </submittedName>
</protein>
<evidence type="ECO:0000313" key="2">
    <source>
        <dbReference type="Proteomes" id="UP000507470"/>
    </source>
</evidence>
<proteinExistence type="predicted"/>
<name>A0A6J8B2N1_MYTCO</name>
<reference evidence="1 2" key="1">
    <citation type="submission" date="2020-06" db="EMBL/GenBank/DDBJ databases">
        <authorList>
            <person name="Li R."/>
            <person name="Bekaert M."/>
        </authorList>
    </citation>
    <scope>NUCLEOTIDE SEQUENCE [LARGE SCALE GENOMIC DNA]</scope>
    <source>
        <strain evidence="2">wild</strain>
    </source>
</reference>
<gene>
    <name evidence="1" type="ORF">MCOR_13722</name>
</gene>
<dbReference type="GO" id="GO:0008832">
    <property type="term" value="F:dGTPase activity"/>
    <property type="evidence" value="ECO:0007669"/>
    <property type="project" value="TreeGrafter"/>
</dbReference>
<dbReference type="PANTHER" id="PTHR11373:SF4">
    <property type="entry name" value="DEOXYNUCLEOSIDE TRIPHOSPHATE TRIPHOSPHOHYDROLASE SAMHD1"/>
    <property type="match status" value="1"/>
</dbReference>
<dbReference type="OrthoDB" id="9991235at2759"/>
<dbReference type="InterPro" id="IPR050135">
    <property type="entry name" value="dGTPase-like"/>
</dbReference>
<sequence>MLDHMITSNKGLEEEFQNRFGDDWMKKKEFIKDLIDGNNHKEKGTARSYMYEIVANKRNEIDVDKMDYFARDCHGLGMKSSFDHLRFISQCRVMFLRDDETTIAVRDKEEYNLYELFHTRIGLFRRAYYHNVTKAVELMFTDVLVAANEHIKYTVEEGEKVISVKMSEAWDHPEVYEKLTDRIFDEILVNKEPKLKTAQKLINNVYKRKLYSLVDESSPKEKIEVEKELIEKRLTKAKLREEDFSVQKVTYSYGMGSDNPITSVYFYKKDNDTDCFRRTNPKKTSLFLPETFQEEILRIYSKNENNKNNENTISLLKEETTKCFRILQLDSVNKAEIESSPGIVNRRRRETL</sequence>